<dbReference type="InterPro" id="IPR017925">
    <property type="entry name" value="DHFR_CS"/>
</dbReference>
<dbReference type="InterPro" id="IPR024072">
    <property type="entry name" value="DHFR-like_dom_sf"/>
</dbReference>
<dbReference type="PRINTS" id="PR00070">
    <property type="entry name" value="DHFR"/>
</dbReference>
<dbReference type="GO" id="GO:0046655">
    <property type="term" value="P:folic acid metabolic process"/>
    <property type="evidence" value="ECO:0007669"/>
    <property type="project" value="TreeGrafter"/>
</dbReference>
<dbReference type="Pfam" id="PF00186">
    <property type="entry name" value="DHFR_1"/>
    <property type="match status" value="1"/>
</dbReference>
<dbReference type="UniPathway" id="UPA00077">
    <property type="reaction ID" value="UER00158"/>
</dbReference>
<reference evidence="14" key="2">
    <citation type="submission" date="2018-04" db="EMBL/GenBank/DDBJ databases">
        <authorList>
            <person name="Illikoud N."/>
        </authorList>
    </citation>
    <scope>NUCLEOTIDE SEQUENCE [LARGE SCALE GENOMIC DNA]</scope>
</reference>
<evidence type="ECO:0000256" key="9">
    <source>
        <dbReference type="RuleBase" id="RU004474"/>
    </source>
</evidence>
<organism evidence="11 13">
    <name type="scientific">Brochothrix thermosphacta</name>
    <name type="common">Microbacterium thermosphactum</name>
    <dbReference type="NCBI Taxonomy" id="2756"/>
    <lineage>
        <taxon>Bacteria</taxon>
        <taxon>Bacillati</taxon>
        <taxon>Bacillota</taxon>
        <taxon>Bacilli</taxon>
        <taxon>Bacillales</taxon>
        <taxon>Listeriaceae</taxon>
        <taxon>Brochothrix</taxon>
    </lineage>
</organism>
<accession>A0A1D2KV79</accession>
<dbReference type="PROSITE" id="PS51330">
    <property type="entry name" value="DHFR_2"/>
    <property type="match status" value="1"/>
</dbReference>
<protein>
    <recommendedName>
        <fullName evidence="3 8">Dihydrofolate reductase</fullName>
        <ecNumber evidence="3 8">1.5.1.3</ecNumber>
    </recommendedName>
</protein>
<dbReference type="CDD" id="cd00209">
    <property type="entry name" value="DHFR"/>
    <property type="match status" value="1"/>
</dbReference>
<keyword evidence="6 8" id="KW-0560">Oxidoreductase</keyword>
<dbReference type="InterPro" id="IPR001796">
    <property type="entry name" value="DHFR_dom"/>
</dbReference>
<reference evidence="12" key="3">
    <citation type="submission" date="2018-04" db="EMBL/GenBank/DDBJ databases">
        <authorList>
            <person name="Go L.Y."/>
            <person name="Mitchell J.A."/>
        </authorList>
    </citation>
    <scope>NUCLEOTIDE SEQUENCE</scope>
    <source>
        <strain evidence="12">BSAS1 3</strain>
    </source>
</reference>
<name>A0A1D2KV79_BROTH</name>
<dbReference type="Gene3D" id="3.40.430.10">
    <property type="entry name" value="Dihydrofolate Reductase, subunit A"/>
    <property type="match status" value="1"/>
</dbReference>
<proteinExistence type="inferred from homology"/>
<dbReference type="GO" id="GO:0004146">
    <property type="term" value="F:dihydrofolate reductase activity"/>
    <property type="evidence" value="ECO:0007669"/>
    <property type="project" value="UniProtKB-EC"/>
</dbReference>
<dbReference type="AlphaFoldDB" id="A0A1D2KV79"/>
<dbReference type="Proteomes" id="UP000270190">
    <property type="component" value="Unassembled WGS sequence"/>
</dbReference>
<dbReference type="GO" id="GO:0070401">
    <property type="term" value="F:NADP+ binding"/>
    <property type="evidence" value="ECO:0007669"/>
    <property type="project" value="UniProtKB-ARBA"/>
</dbReference>
<dbReference type="GO" id="GO:0046654">
    <property type="term" value="P:tetrahydrofolate biosynthetic process"/>
    <property type="evidence" value="ECO:0007669"/>
    <property type="project" value="UniProtKB-UniPathway"/>
</dbReference>
<dbReference type="KEGG" id="bths:CNY62_10890"/>
<dbReference type="PANTHER" id="PTHR48069:SF3">
    <property type="entry name" value="DIHYDROFOLATE REDUCTASE"/>
    <property type="match status" value="1"/>
</dbReference>
<dbReference type="STRING" id="2756.BFR44_05145"/>
<comment type="pathway">
    <text evidence="1 8">Cofactor biosynthesis; tetrahydrofolate biosynthesis; 5,6,7,8-tetrahydrofolate from 7,8-dihydrofolate: step 1/1.</text>
</comment>
<comment type="similarity">
    <text evidence="2 8 9">Belongs to the dihydrofolate reductase family.</text>
</comment>
<comment type="catalytic activity">
    <reaction evidence="8">
        <text>(6S)-5,6,7,8-tetrahydrofolate + NADP(+) = 7,8-dihydrofolate + NADPH + H(+)</text>
        <dbReference type="Rhea" id="RHEA:15009"/>
        <dbReference type="ChEBI" id="CHEBI:15378"/>
        <dbReference type="ChEBI" id="CHEBI:57451"/>
        <dbReference type="ChEBI" id="CHEBI:57453"/>
        <dbReference type="ChEBI" id="CHEBI:57783"/>
        <dbReference type="ChEBI" id="CHEBI:58349"/>
        <dbReference type="EC" id="1.5.1.3"/>
    </reaction>
</comment>
<dbReference type="PANTHER" id="PTHR48069">
    <property type="entry name" value="DIHYDROFOLATE REDUCTASE"/>
    <property type="match status" value="1"/>
</dbReference>
<dbReference type="InterPro" id="IPR012259">
    <property type="entry name" value="DHFR"/>
</dbReference>
<dbReference type="PIRSF" id="PIRSF000194">
    <property type="entry name" value="DHFR"/>
    <property type="match status" value="1"/>
</dbReference>
<reference evidence="11 13" key="1">
    <citation type="submission" date="2017-09" db="EMBL/GenBank/DDBJ databases">
        <title>Complete Genome Sequences of Two Strains of the Meat Spoilage Bacterium Brochothrix thermosphacta Isolated from Ground Chicken.</title>
        <authorList>
            <person name="Paoli G.C."/>
            <person name="Wijey C."/>
            <person name="Chen C.-Y."/>
            <person name="Nguyen L."/>
            <person name="Yan X."/>
            <person name="Irwin P.L."/>
        </authorList>
    </citation>
    <scope>NUCLEOTIDE SEQUENCE [LARGE SCALE GENOMIC DNA]</scope>
    <source>
        <strain evidence="11 13">BI</strain>
    </source>
</reference>
<evidence type="ECO:0000313" key="13">
    <source>
        <dbReference type="Proteomes" id="UP000243591"/>
    </source>
</evidence>
<dbReference type="GO" id="GO:0046452">
    <property type="term" value="P:dihydrofolate metabolic process"/>
    <property type="evidence" value="ECO:0007669"/>
    <property type="project" value="TreeGrafter"/>
</dbReference>
<evidence type="ECO:0000256" key="6">
    <source>
        <dbReference type="ARBA" id="ARBA00023002"/>
    </source>
</evidence>
<dbReference type="FunFam" id="3.40.430.10:FF:000001">
    <property type="entry name" value="Dihydrofolate reductase"/>
    <property type="match status" value="1"/>
</dbReference>
<evidence type="ECO:0000256" key="3">
    <source>
        <dbReference type="ARBA" id="ARBA00012856"/>
    </source>
</evidence>
<evidence type="ECO:0000313" key="12">
    <source>
        <dbReference type="EMBL" id="SPP27386.1"/>
    </source>
</evidence>
<dbReference type="EMBL" id="CP023483">
    <property type="protein sequence ID" value="ATF26816.1"/>
    <property type="molecule type" value="Genomic_DNA"/>
</dbReference>
<dbReference type="RefSeq" id="WP_029092578.1">
    <property type="nucleotide sequence ID" value="NZ_CBCPHX010000001.1"/>
</dbReference>
<keyword evidence="4 8" id="KW-0554">One-carbon metabolism</keyword>
<dbReference type="Proteomes" id="UP000243591">
    <property type="component" value="Chromosome"/>
</dbReference>
<dbReference type="SUPFAM" id="SSF53597">
    <property type="entry name" value="Dihydrofolate reductase-like"/>
    <property type="match status" value="1"/>
</dbReference>
<evidence type="ECO:0000256" key="1">
    <source>
        <dbReference type="ARBA" id="ARBA00004903"/>
    </source>
</evidence>
<evidence type="ECO:0000256" key="8">
    <source>
        <dbReference type="PIRNR" id="PIRNR000194"/>
    </source>
</evidence>
<dbReference type="EMBL" id="OUNC01000006">
    <property type="protein sequence ID" value="SPP27386.1"/>
    <property type="molecule type" value="Genomic_DNA"/>
</dbReference>
<evidence type="ECO:0000256" key="2">
    <source>
        <dbReference type="ARBA" id="ARBA00009539"/>
    </source>
</evidence>
<dbReference type="GO" id="GO:0005829">
    <property type="term" value="C:cytosol"/>
    <property type="evidence" value="ECO:0007669"/>
    <property type="project" value="TreeGrafter"/>
</dbReference>
<evidence type="ECO:0000256" key="4">
    <source>
        <dbReference type="ARBA" id="ARBA00022563"/>
    </source>
</evidence>
<dbReference type="GO" id="GO:0006730">
    <property type="term" value="P:one-carbon metabolic process"/>
    <property type="evidence" value="ECO:0007669"/>
    <property type="project" value="UniProtKB-KW"/>
</dbReference>
<evidence type="ECO:0000256" key="5">
    <source>
        <dbReference type="ARBA" id="ARBA00022857"/>
    </source>
</evidence>
<keyword evidence="5 8" id="KW-0521">NADP</keyword>
<comment type="function">
    <text evidence="7 8">Key enzyme in folate metabolism. Catalyzes an essential reaction for de novo glycine and purine synthesis, and for DNA precursor synthesis.</text>
</comment>
<evidence type="ECO:0000256" key="7">
    <source>
        <dbReference type="ARBA" id="ARBA00025067"/>
    </source>
</evidence>
<sequence>MLRYIWAQDKNGVIGYKNDLPWQLPADLRYFKEQTVGKTIIMGRKTYEAVGRPLPNRVNIVLTTDTNFKADGIVVMHTKAEVLEYAKQADHPIMITGGSSIFELFKEDVDELYVTLIDETFPGDTYIPSFDWENYQLVSDVEGAVDEKNIYRHQYQIYRKK</sequence>
<evidence type="ECO:0000313" key="11">
    <source>
        <dbReference type="EMBL" id="ATF26816.1"/>
    </source>
</evidence>
<dbReference type="GeneID" id="66536413"/>
<gene>
    <name evidence="12" type="primary">dfrA</name>
    <name evidence="12" type="ORF">BTBSAS_140018</name>
    <name evidence="11" type="ORF">CNY62_10890</name>
</gene>
<keyword evidence="13" id="KW-1185">Reference proteome</keyword>
<dbReference type="OrthoDB" id="9804315at2"/>
<dbReference type="EC" id="1.5.1.3" evidence="3 8"/>
<evidence type="ECO:0000259" key="10">
    <source>
        <dbReference type="PROSITE" id="PS51330"/>
    </source>
</evidence>
<feature type="domain" description="DHFR" evidence="10">
    <location>
        <begin position="1"/>
        <end position="160"/>
    </location>
</feature>
<evidence type="ECO:0000313" key="14">
    <source>
        <dbReference type="Proteomes" id="UP000270190"/>
    </source>
</evidence>
<dbReference type="PROSITE" id="PS00075">
    <property type="entry name" value="DHFR_1"/>
    <property type="match status" value="1"/>
</dbReference>